<proteinExistence type="predicted"/>
<dbReference type="Pfam" id="PF00392">
    <property type="entry name" value="GntR"/>
    <property type="match status" value="1"/>
</dbReference>
<evidence type="ECO:0000256" key="3">
    <source>
        <dbReference type="ARBA" id="ARBA00023163"/>
    </source>
</evidence>
<dbReference type="InterPro" id="IPR028978">
    <property type="entry name" value="Chorismate_lyase_/UTRA_dom_sf"/>
</dbReference>
<feature type="domain" description="HTH gntR-type" evidence="4">
    <location>
        <begin position="9"/>
        <end position="77"/>
    </location>
</feature>
<dbReference type="InterPro" id="IPR036390">
    <property type="entry name" value="WH_DNA-bd_sf"/>
</dbReference>
<dbReference type="CDD" id="cd07377">
    <property type="entry name" value="WHTH_GntR"/>
    <property type="match status" value="1"/>
</dbReference>
<dbReference type="InterPro" id="IPR050679">
    <property type="entry name" value="Bact_HTH_transcr_reg"/>
</dbReference>
<dbReference type="PRINTS" id="PR00035">
    <property type="entry name" value="HTHGNTR"/>
</dbReference>
<evidence type="ECO:0000256" key="2">
    <source>
        <dbReference type="ARBA" id="ARBA00023125"/>
    </source>
</evidence>
<dbReference type="GO" id="GO:0003700">
    <property type="term" value="F:DNA-binding transcription factor activity"/>
    <property type="evidence" value="ECO:0007669"/>
    <property type="project" value="InterPro"/>
</dbReference>
<keyword evidence="1" id="KW-0805">Transcription regulation</keyword>
<dbReference type="SUPFAM" id="SSF64288">
    <property type="entry name" value="Chorismate lyase-like"/>
    <property type="match status" value="1"/>
</dbReference>
<evidence type="ECO:0000256" key="1">
    <source>
        <dbReference type="ARBA" id="ARBA00023015"/>
    </source>
</evidence>
<dbReference type="SMART" id="SM00866">
    <property type="entry name" value="UTRA"/>
    <property type="match status" value="1"/>
</dbReference>
<dbReference type="EMBL" id="JABGBN010000009">
    <property type="protein sequence ID" value="NOL52448.1"/>
    <property type="molecule type" value="Genomic_DNA"/>
</dbReference>
<accession>A0A849PAC3</accession>
<keyword evidence="3" id="KW-0804">Transcription</keyword>
<dbReference type="GO" id="GO:0045892">
    <property type="term" value="P:negative regulation of DNA-templated transcription"/>
    <property type="evidence" value="ECO:0007669"/>
    <property type="project" value="TreeGrafter"/>
</dbReference>
<comment type="caution">
    <text evidence="5">The sequence shown here is derived from an EMBL/GenBank/DDBJ whole genome shotgun (WGS) entry which is preliminary data.</text>
</comment>
<dbReference type="Pfam" id="PF07702">
    <property type="entry name" value="UTRA"/>
    <property type="match status" value="1"/>
</dbReference>
<dbReference type="AlphaFoldDB" id="A0A849PAC3"/>
<dbReference type="PROSITE" id="PS50949">
    <property type="entry name" value="HTH_GNTR"/>
    <property type="match status" value="1"/>
</dbReference>
<keyword evidence="2" id="KW-0238">DNA-binding</keyword>
<dbReference type="InterPro" id="IPR000524">
    <property type="entry name" value="Tscrpt_reg_HTH_GntR"/>
</dbReference>
<dbReference type="GO" id="GO:0003677">
    <property type="term" value="F:DNA binding"/>
    <property type="evidence" value="ECO:0007669"/>
    <property type="project" value="UniProtKB-KW"/>
</dbReference>
<reference evidence="5 6" key="1">
    <citation type="submission" date="2020-05" db="EMBL/GenBank/DDBJ databases">
        <authorList>
            <person name="Niu N."/>
        </authorList>
    </citation>
    <scope>NUCLEOTIDE SEQUENCE [LARGE SCALE GENOMIC DNA]</scope>
    <source>
        <strain evidence="5 6">3340-03</strain>
    </source>
</reference>
<dbReference type="Gene3D" id="3.40.1410.10">
    <property type="entry name" value="Chorismate lyase-like"/>
    <property type="match status" value="1"/>
</dbReference>
<name>A0A849PAC3_9BURK</name>
<evidence type="ECO:0000313" key="6">
    <source>
        <dbReference type="Proteomes" id="UP000537862"/>
    </source>
</evidence>
<gene>
    <name evidence="5" type="ORF">HKX39_09755</name>
</gene>
<dbReference type="InterPro" id="IPR036388">
    <property type="entry name" value="WH-like_DNA-bd_sf"/>
</dbReference>
<organism evidence="5 6">
    <name type="scientific">Pelistega suis</name>
    <dbReference type="NCBI Taxonomy" id="1631957"/>
    <lineage>
        <taxon>Bacteria</taxon>
        <taxon>Pseudomonadati</taxon>
        <taxon>Pseudomonadota</taxon>
        <taxon>Betaproteobacteria</taxon>
        <taxon>Burkholderiales</taxon>
        <taxon>Alcaligenaceae</taxon>
        <taxon>Pelistega</taxon>
    </lineage>
</organism>
<keyword evidence="6" id="KW-1185">Reference proteome</keyword>
<evidence type="ECO:0000313" key="5">
    <source>
        <dbReference type="EMBL" id="NOL52448.1"/>
    </source>
</evidence>
<dbReference type="SMART" id="SM00345">
    <property type="entry name" value="HTH_GNTR"/>
    <property type="match status" value="1"/>
</dbReference>
<sequence>MQNSIVEKLPRYEQVRYDLQQKLIAQIWGSDESIPNEQELADEYQVSVGTIRKAIDLLVADGLLVKQQGKGTFVRYPDFSSSLIRFFRYRNSTGKQIIPEGVVHKVTYLENGDERINGVMHRLIQAPLIYIERTREIGQKVLVSEKIWLPKEHFFQLLNIPLSNFDNLLYPMYRRECGQLVVSAKEQLSFLTNYFDTYLPLQQTESAVKICRFAYGINGELLEYRESYGRASEFFYETFIH</sequence>
<dbReference type="Gene3D" id="1.10.10.10">
    <property type="entry name" value="Winged helix-like DNA-binding domain superfamily/Winged helix DNA-binding domain"/>
    <property type="match status" value="1"/>
</dbReference>
<dbReference type="PANTHER" id="PTHR44846:SF1">
    <property type="entry name" value="MANNOSYL-D-GLYCERATE TRANSPORT_METABOLISM SYSTEM REPRESSOR MNGR-RELATED"/>
    <property type="match status" value="1"/>
</dbReference>
<dbReference type="SUPFAM" id="SSF46785">
    <property type="entry name" value="Winged helix' DNA-binding domain"/>
    <property type="match status" value="1"/>
</dbReference>
<dbReference type="PANTHER" id="PTHR44846">
    <property type="entry name" value="MANNOSYL-D-GLYCERATE TRANSPORT/METABOLISM SYSTEM REPRESSOR MNGR-RELATED"/>
    <property type="match status" value="1"/>
</dbReference>
<dbReference type="InterPro" id="IPR011663">
    <property type="entry name" value="UTRA"/>
</dbReference>
<protein>
    <submittedName>
        <fullName evidence="5">GntR family transcriptional regulator</fullName>
    </submittedName>
</protein>
<evidence type="ECO:0000259" key="4">
    <source>
        <dbReference type="PROSITE" id="PS50949"/>
    </source>
</evidence>
<dbReference type="Proteomes" id="UP000537862">
    <property type="component" value="Unassembled WGS sequence"/>
</dbReference>